<feature type="compositionally biased region" description="Polar residues" evidence="1">
    <location>
        <begin position="443"/>
        <end position="452"/>
    </location>
</feature>
<dbReference type="Pfam" id="PF08642">
    <property type="entry name" value="Rxt3"/>
    <property type="match status" value="1"/>
</dbReference>
<feature type="compositionally biased region" description="Basic and acidic residues" evidence="1">
    <location>
        <begin position="270"/>
        <end position="287"/>
    </location>
</feature>
<dbReference type="InterPro" id="IPR036609">
    <property type="entry name" value="LCCL_sf"/>
</dbReference>
<reference evidence="2" key="1">
    <citation type="journal article" date="2020" name="Stud. Mycol.">
        <title>101 Dothideomycetes genomes: a test case for predicting lifestyles and emergence of pathogens.</title>
        <authorList>
            <person name="Haridas S."/>
            <person name="Albert R."/>
            <person name="Binder M."/>
            <person name="Bloem J."/>
            <person name="Labutti K."/>
            <person name="Salamov A."/>
            <person name="Andreopoulos B."/>
            <person name="Baker S."/>
            <person name="Barry K."/>
            <person name="Bills G."/>
            <person name="Bluhm B."/>
            <person name="Cannon C."/>
            <person name="Castanera R."/>
            <person name="Culley D."/>
            <person name="Daum C."/>
            <person name="Ezra D."/>
            <person name="Gonzalez J."/>
            <person name="Henrissat B."/>
            <person name="Kuo A."/>
            <person name="Liang C."/>
            <person name="Lipzen A."/>
            <person name="Lutzoni F."/>
            <person name="Magnuson J."/>
            <person name="Mondo S."/>
            <person name="Nolan M."/>
            <person name="Ohm R."/>
            <person name="Pangilinan J."/>
            <person name="Park H.-J."/>
            <person name="Ramirez L."/>
            <person name="Alfaro M."/>
            <person name="Sun H."/>
            <person name="Tritt A."/>
            <person name="Yoshinaga Y."/>
            <person name="Zwiers L.-H."/>
            <person name="Turgeon B."/>
            <person name="Goodwin S."/>
            <person name="Spatafora J."/>
            <person name="Crous P."/>
            <person name="Grigoriev I."/>
        </authorList>
    </citation>
    <scope>NUCLEOTIDE SEQUENCE</scope>
    <source>
        <strain evidence="2">CBS 119925</strain>
    </source>
</reference>
<feature type="compositionally biased region" description="Basic residues" evidence="1">
    <location>
        <begin position="688"/>
        <end position="709"/>
    </location>
</feature>
<name>A0A6A6V5P0_9PLEO</name>
<feature type="compositionally biased region" description="Basic and acidic residues" evidence="1">
    <location>
        <begin position="666"/>
        <end position="679"/>
    </location>
</feature>
<feature type="compositionally biased region" description="Low complexity" evidence="1">
    <location>
        <begin position="83"/>
        <end position="94"/>
    </location>
</feature>
<feature type="compositionally biased region" description="Basic and acidic residues" evidence="1">
    <location>
        <begin position="381"/>
        <end position="405"/>
    </location>
</feature>
<feature type="compositionally biased region" description="Low complexity" evidence="1">
    <location>
        <begin position="327"/>
        <end position="341"/>
    </location>
</feature>
<feature type="compositionally biased region" description="Basic residues" evidence="1">
    <location>
        <begin position="760"/>
        <end position="776"/>
    </location>
</feature>
<feature type="compositionally biased region" description="Low complexity" evidence="1">
    <location>
        <begin position="590"/>
        <end position="601"/>
    </location>
</feature>
<feature type="compositionally biased region" description="Basic and acidic residues" evidence="1">
    <location>
        <begin position="460"/>
        <end position="476"/>
    </location>
</feature>
<dbReference type="SUPFAM" id="SSF69848">
    <property type="entry name" value="LCCL domain"/>
    <property type="match status" value="1"/>
</dbReference>
<accession>A0A6A6V5P0</accession>
<dbReference type="InterPro" id="IPR013951">
    <property type="entry name" value="Rxt3"/>
</dbReference>
<protein>
    <submittedName>
        <fullName evidence="2">Rxt3-domain-containing protein</fullName>
    </submittedName>
</protein>
<organism evidence="2 3">
    <name type="scientific">Sporormia fimetaria CBS 119925</name>
    <dbReference type="NCBI Taxonomy" id="1340428"/>
    <lineage>
        <taxon>Eukaryota</taxon>
        <taxon>Fungi</taxon>
        <taxon>Dikarya</taxon>
        <taxon>Ascomycota</taxon>
        <taxon>Pezizomycotina</taxon>
        <taxon>Dothideomycetes</taxon>
        <taxon>Pleosporomycetidae</taxon>
        <taxon>Pleosporales</taxon>
        <taxon>Sporormiaceae</taxon>
        <taxon>Sporormia</taxon>
    </lineage>
</organism>
<evidence type="ECO:0000313" key="3">
    <source>
        <dbReference type="Proteomes" id="UP000799440"/>
    </source>
</evidence>
<dbReference type="Proteomes" id="UP000799440">
    <property type="component" value="Unassembled WGS sequence"/>
</dbReference>
<feature type="compositionally biased region" description="Basic and acidic residues" evidence="1">
    <location>
        <begin position="500"/>
        <end position="514"/>
    </location>
</feature>
<evidence type="ECO:0000256" key="1">
    <source>
        <dbReference type="SAM" id="MobiDB-lite"/>
    </source>
</evidence>
<dbReference type="EMBL" id="MU006580">
    <property type="protein sequence ID" value="KAF2745805.1"/>
    <property type="molecule type" value="Genomic_DNA"/>
</dbReference>
<gene>
    <name evidence="2" type="ORF">M011DRAFT_469064</name>
</gene>
<keyword evidence="3" id="KW-1185">Reference proteome</keyword>
<feature type="compositionally biased region" description="Polar residues" evidence="1">
    <location>
        <begin position="625"/>
        <end position="635"/>
    </location>
</feature>
<feature type="compositionally biased region" description="Pro residues" evidence="1">
    <location>
        <begin position="159"/>
        <end position="179"/>
    </location>
</feature>
<feature type="region of interest" description="Disordered" evidence="1">
    <location>
        <begin position="575"/>
        <end position="789"/>
    </location>
</feature>
<feature type="compositionally biased region" description="Low complexity" evidence="1">
    <location>
        <begin position="180"/>
        <end position="194"/>
    </location>
</feature>
<dbReference type="AlphaFoldDB" id="A0A6A6V5P0"/>
<feature type="compositionally biased region" description="Polar residues" evidence="1">
    <location>
        <begin position="230"/>
        <end position="241"/>
    </location>
</feature>
<evidence type="ECO:0000313" key="2">
    <source>
        <dbReference type="EMBL" id="KAF2745805.1"/>
    </source>
</evidence>
<feature type="compositionally biased region" description="Polar residues" evidence="1">
    <location>
        <begin position="425"/>
        <end position="436"/>
    </location>
</feature>
<dbReference type="Gene3D" id="2.170.130.20">
    <property type="entry name" value="LCCL-like domain"/>
    <property type="match status" value="1"/>
</dbReference>
<feature type="region of interest" description="Disordered" evidence="1">
    <location>
        <begin position="72"/>
        <end position="563"/>
    </location>
</feature>
<proteinExistence type="predicted"/>
<feature type="compositionally biased region" description="Pro residues" evidence="1">
    <location>
        <begin position="315"/>
        <end position="326"/>
    </location>
</feature>
<feature type="compositionally biased region" description="Pro residues" evidence="1">
    <location>
        <begin position="95"/>
        <end position="117"/>
    </location>
</feature>
<sequence>MQHGATQVRVRAPALSLIHTRTHARKRADFLGTAWHGETHWRGRLASRPGSPCPAAPVCANARSDLSQCATDAAKGAPGVSGPPQHHSQHHTPTSQPPPPPPPPSQQQPTHPQPPHPSMSQTHGPPSQPPYPYDHTRRQSHGSHGGASPAHPYGRAPSHDPPPPPPPFNHRAHMPPPSSPQQQHGHPPQSQRSSYPSTYGAARELPAMAPGHRPGSSMSISSIIGGGETTAPNQPTQSRSSPPGGPTNAPGHPHHSMQPPSPRRAFPSENRPDGHGFRRQPSPDRHMYPRPSDGQGYQAPSPTRAYHTHGSPHQPRQPPHHNPQPYRPVAAPNAGPHGAAPSDAQVREQRQPPLSVPARPSSQPQRHPGRPEELEMNPAHDAFELRRPGFGPIDERRRTLGEAHSRPSVADILGPGQPPALEQNRPVTVQPVTHSAYSPPRASRNSSGSVQLPKNIWRHSGIEDNQRDSTEPRREGSPTGYRPYGGYPTPHQPTPYNHPVPEEMVRGRSLDHLSNRVVEQYHAPPTSDPNSTDRLKSEQLSRSYSSGGMAYGGRNPYDVSRRMGDEMHNRPLFALGPEANRKTGRASPLPQAVQGAQAQPVSIGKDPSIKSEFGRMFSGLGSGLGSATPTRQSPMPQGGPETIAPDLPEHRLQRVNSQNGRKNKRVKDEDAMHEGEGADGRGTPSMRGSKRNKHNHPGHHHHHHVHTHQSVHGVASSLPYSGANMISHHHHHHRPDEDVPAHLVQAGPPPFNNPRTGTPSHHHHHHHGAPHHHHHTPICANPSTRMPSPKLPPKIHDIQAVLEKAAQYPRSHLGSYLYEAATELPKPASQLDDQFCYASKPKPLPTFGRNPINCTVTCRVPRYYLKPRQRQQIVVQRHLWGAEIYRDDSDPVAAAIHAGWIRGEWDESVDVGMLDPRITAPNDPSDAEDVLTKRPAAPVKPPADMEAHIDLLILPRLERYDSTVEYGISSRKSAAHDGLSFKIQQIRWVEEGPGSRGQERTAAAMKRRLDASRALLSLTAGGSDVRRAVNGATKIHA</sequence>
<dbReference type="OrthoDB" id="3596986at2759"/>